<dbReference type="Pfam" id="PF12796">
    <property type="entry name" value="Ank_2"/>
    <property type="match status" value="1"/>
</dbReference>
<dbReference type="SUPFAM" id="SSF48403">
    <property type="entry name" value="Ankyrin repeat"/>
    <property type="match status" value="1"/>
</dbReference>
<keyword evidence="2 3" id="KW-0040">ANK repeat</keyword>
<dbReference type="PROSITE" id="PS50297">
    <property type="entry name" value="ANK_REP_REGION"/>
    <property type="match status" value="3"/>
</dbReference>
<comment type="caution">
    <text evidence="4">The sequence shown here is derived from an EMBL/GenBank/DDBJ whole genome shotgun (WGS) entry which is preliminary data.</text>
</comment>
<organism evidence="4 5">
    <name type="scientific">Fusarium langsethiae</name>
    <dbReference type="NCBI Taxonomy" id="179993"/>
    <lineage>
        <taxon>Eukaryota</taxon>
        <taxon>Fungi</taxon>
        <taxon>Dikarya</taxon>
        <taxon>Ascomycota</taxon>
        <taxon>Pezizomycotina</taxon>
        <taxon>Sordariomycetes</taxon>
        <taxon>Hypocreomycetidae</taxon>
        <taxon>Hypocreales</taxon>
        <taxon>Nectriaceae</taxon>
        <taxon>Fusarium</taxon>
    </lineage>
</organism>
<dbReference type="PROSITE" id="PS50088">
    <property type="entry name" value="ANK_REPEAT"/>
    <property type="match status" value="4"/>
</dbReference>
<reference evidence="4 5" key="1">
    <citation type="submission" date="2015-04" db="EMBL/GenBank/DDBJ databases">
        <title>The draft genome sequence of Fusarium langsethiae, a T-2/HT-2 mycotoxin producer.</title>
        <authorList>
            <person name="Lysoe E."/>
            <person name="Divon H.H."/>
            <person name="Terzi V."/>
            <person name="Orru L."/>
            <person name="Lamontanara A."/>
            <person name="Kolseth A.-K."/>
            <person name="Frandsen R.J."/>
            <person name="Nielsen K."/>
            <person name="Thrane U."/>
        </authorList>
    </citation>
    <scope>NUCLEOTIDE SEQUENCE [LARGE SCALE GENOMIC DNA]</scope>
    <source>
        <strain evidence="4 5">Fl201059</strain>
    </source>
</reference>
<dbReference type="PANTHER" id="PTHR24180">
    <property type="entry name" value="CYCLIN-DEPENDENT KINASE INHIBITOR 2C-RELATED"/>
    <property type="match status" value="1"/>
</dbReference>
<dbReference type="SMART" id="SM00248">
    <property type="entry name" value="ANK"/>
    <property type="match status" value="4"/>
</dbReference>
<dbReference type="AlphaFoldDB" id="A0A0N0DCW2"/>
<accession>A0A0N0DCW2</accession>
<feature type="repeat" description="ANK" evidence="3">
    <location>
        <begin position="50"/>
        <end position="84"/>
    </location>
</feature>
<dbReference type="Gene3D" id="1.25.40.20">
    <property type="entry name" value="Ankyrin repeat-containing domain"/>
    <property type="match status" value="2"/>
</dbReference>
<proteinExistence type="predicted"/>
<name>A0A0N0DCW2_FUSLA</name>
<feature type="repeat" description="ANK" evidence="3">
    <location>
        <begin position="17"/>
        <end position="49"/>
    </location>
</feature>
<feature type="repeat" description="ANK" evidence="3">
    <location>
        <begin position="103"/>
        <end position="135"/>
    </location>
</feature>
<keyword evidence="1" id="KW-0677">Repeat</keyword>
<evidence type="ECO:0000256" key="3">
    <source>
        <dbReference type="PROSITE-ProRule" id="PRU00023"/>
    </source>
</evidence>
<protein>
    <submittedName>
        <fullName evidence="4">Uncharacterized protein</fullName>
    </submittedName>
</protein>
<keyword evidence="5" id="KW-1185">Reference proteome</keyword>
<gene>
    <name evidence="4" type="ORF">FLAG1_08353</name>
</gene>
<sequence length="196" mass="21543">MKELLRNGADVHARDYHDTTCLIAAARSASVEEVKLLIKYGADVTAQNQDGISSLHMASRYSYEAYDIIQILLDNGADVNARDYLLFPIFDIYKVDINTRDDDGNTPLHLLIDSDSVDILTFCRQSSIDLNAQNHEGETPLHRASGTIDGERIAMLIKHGANVNSVDNRGRTPLDHAFTDGTANLLIESGGKRGTT</sequence>
<feature type="repeat" description="ANK" evidence="3">
    <location>
        <begin position="136"/>
        <end position="168"/>
    </location>
</feature>
<dbReference type="Proteomes" id="UP000037904">
    <property type="component" value="Unassembled WGS sequence"/>
</dbReference>
<dbReference type="InterPro" id="IPR002110">
    <property type="entry name" value="Ankyrin_rpt"/>
</dbReference>
<dbReference type="InterPro" id="IPR051637">
    <property type="entry name" value="Ank_repeat_dom-contain_49"/>
</dbReference>
<evidence type="ECO:0000256" key="1">
    <source>
        <dbReference type="ARBA" id="ARBA00022737"/>
    </source>
</evidence>
<evidence type="ECO:0000256" key="2">
    <source>
        <dbReference type="ARBA" id="ARBA00023043"/>
    </source>
</evidence>
<evidence type="ECO:0000313" key="4">
    <source>
        <dbReference type="EMBL" id="KPA38815.1"/>
    </source>
</evidence>
<dbReference type="InterPro" id="IPR036770">
    <property type="entry name" value="Ankyrin_rpt-contain_sf"/>
</dbReference>
<dbReference type="EMBL" id="JXCE01000243">
    <property type="protein sequence ID" value="KPA38815.1"/>
    <property type="molecule type" value="Genomic_DNA"/>
</dbReference>
<dbReference type="PANTHER" id="PTHR24180:SF45">
    <property type="entry name" value="POLY [ADP-RIBOSE] POLYMERASE TANKYRASE"/>
    <property type="match status" value="1"/>
</dbReference>
<evidence type="ECO:0000313" key="5">
    <source>
        <dbReference type="Proteomes" id="UP000037904"/>
    </source>
</evidence>
<dbReference type="Pfam" id="PF13857">
    <property type="entry name" value="Ank_5"/>
    <property type="match status" value="1"/>
</dbReference>